<dbReference type="RefSeq" id="WP_087739607.1">
    <property type="nucleotide sequence ID" value="NZ_CYGY02000099.1"/>
</dbReference>
<evidence type="ECO:0000256" key="8">
    <source>
        <dbReference type="ARBA" id="ARBA00023114"/>
    </source>
</evidence>
<dbReference type="InterPro" id="IPR001702">
    <property type="entry name" value="Porin_Gram-ve"/>
</dbReference>
<protein>
    <submittedName>
        <fullName evidence="13">Porin Gram-negative type</fullName>
    </submittedName>
</protein>
<evidence type="ECO:0000256" key="11">
    <source>
        <dbReference type="SAM" id="SignalP"/>
    </source>
</evidence>
<dbReference type="GO" id="GO:0046930">
    <property type="term" value="C:pore complex"/>
    <property type="evidence" value="ECO:0007669"/>
    <property type="project" value="UniProtKB-KW"/>
</dbReference>
<proteinExistence type="predicted"/>
<keyword evidence="14" id="KW-1185">Reference proteome</keyword>
<reference evidence="13" key="1">
    <citation type="submission" date="2016-12" db="EMBL/GenBank/DDBJ databases">
        <authorList>
            <person name="Moulin L."/>
        </authorList>
    </citation>
    <scope>NUCLEOTIDE SEQUENCE [LARGE SCALE GENOMIC DNA]</scope>
    <source>
        <strain evidence="13">STM 7183</strain>
    </source>
</reference>
<dbReference type="EMBL" id="CYGY02000099">
    <property type="protein sequence ID" value="SIT51048.1"/>
    <property type="molecule type" value="Genomic_DNA"/>
</dbReference>
<evidence type="ECO:0000259" key="12">
    <source>
        <dbReference type="Pfam" id="PF13609"/>
    </source>
</evidence>
<dbReference type="InterPro" id="IPR050298">
    <property type="entry name" value="Gram-neg_bact_OMP"/>
</dbReference>
<dbReference type="Proteomes" id="UP000195569">
    <property type="component" value="Unassembled WGS sequence"/>
</dbReference>
<feature type="chain" id="PRO_5012952909" evidence="11">
    <location>
        <begin position="32"/>
        <end position="384"/>
    </location>
</feature>
<dbReference type="CDD" id="cd00342">
    <property type="entry name" value="gram_neg_porins"/>
    <property type="match status" value="1"/>
</dbReference>
<evidence type="ECO:0000256" key="4">
    <source>
        <dbReference type="ARBA" id="ARBA00022452"/>
    </source>
</evidence>
<evidence type="ECO:0000256" key="6">
    <source>
        <dbReference type="ARBA" id="ARBA00022729"/>
    </source>
</evidence>
<evidence type="ECO:0000256" key="7">
    <source>
        <dbReference type="ARBA" id="ARBA00023065"/>
    </source>
</evidence>
<dbReference type="SUPFAM" id="SSF56935">
    <property type="entry name" value="Porins"/>
    <property type="match status" value="1"/>
</dbReference>
<evidence type="ECO:0000256" key="9">
    <source>
        <dbReference type="ARBA" id="ARBA00023136"/>
    </source>
</evidence>
<dbReference type="GO" id="GO:0009279">
    <property type="term" value="C:cell outer membrane"/>
    <property type="evidence" value="ECO:0007669"/>
    <property type="project" value="UniProtKB-SubCell"/>
</dbReference>
<keyword evidence="10" id="KW-0998">Cell outer membrane</keyword>
<keyword evidence="3" id="KW-0813">Transport</keyword>
<evidence type="ECO:0000313" key="13">
    <source>
        <dbReference type="EMBL" id="SIT51048.1"/>
    </source>
</evidence>
<organism evidence="13 14">
    <name type="scientific">Paraburkholderia piptadeniae</name>
    <dbReference type="NCBI Taxonomy" id="1701573"/>
    <lineage>
        <taxon>Bacteria</taxon>
        <taxon>Pseudomonadati</taxon>
        <taxon>Pseudomonadota</taxon>
        <taxon>Betaproteobacteria</taxon>
        <taxon>Burkholderiales</taxon>
        <taxon>Burkholderiaceae</taxon>
        <taxon>Paraburkholderia</taxon>
    </lineage>
</organism>
<dbReference type="PANTHER" id="PTHR34501:SF9">
    <property type="entry name" value="MAJOR OUTER MEMBRANE PROTEIN P.IA"/>
    <property type="match status" value="1"/>
</dbReference>
<name>A0A1N7SUB5_9BURK</name>
<dbReference type="InterPro" id="IPR033900">
    <property type="entry name" value="Gram_neg_porin_domain"/>
</dbReference>
<comment type="caution">
    <text evidence="13">The sequence shown here is derived from an EMBL/GenBank/DDBJ whole genome shotgun (WGS) entry which is preliminary data.</text>
</comment>
<gene>
    <name evidence="13" type="ORF">BN2476_990026</name>
</gene>
<evidence type="ECO:0000256" key="5">
    <source>
        <dbReference type="ARBA" id="ARBA00022692"/>
    </source>
</evidence>
<feature type="signal peptide" evidence="11">
    <location>
        <begin position="1"/>
        <end position="31"/>
    </location>
</feature>
<feature type="domain" description="Porin" evidence="12">
    <location>
        <begin position="20"/>
        <end position="356"/>
    </location>
</feature>
<keyword evidence="9" id="KW-0472">Membrane</keyword>
<dbReference type="OrthoDB" id="8982743at2"/>
<dbReference type="PANTHER" id="PTHR34501">
    <property type="entry name" value="PROTEIN YDDL-RELATED"/>
    <property type="match status" value="1"/>
</dbReference>
<evidence type="ECO:0000256" key="1">
    <source>
        <dbReference type="ARBA" id="ARBA00004571"/>
    </source>
</evidence>
<dbReference type="InterPro" id="IPR023614">
    <property type="entry name" value="Porin_dom_sf"/>
</dbReference>
<comment type="subcellular location">
    <subcellularLocation>
        <location evidence="1">Cell outer membrane</location>
        <topology evidence="1">Multi-pass membrane protein</topology>
    </subcellularLocation>
</comment>
<dbReference type="AlphaFoldDB" id="A0A1N7SUB5"/>
<dbReference type="InterPro" id="IPR002299">
    <property type="entry name" value="Porin_Neis"/>
</dbReference>
<keyword evidence="4" id="KW-1134">Transmembrane beta strand</keyword>
<dbReference type="GO" id="GO:0015288">
    <property type="term" value="F:porin activity"/>
    <property type="evidence" value="ECO:0007669"/>
    <property type="project" value="UniProtKB-KW"/>
</dbReference>
<evidence type="ECO:0000256" key="10">
    <source>
        <dbReference type="ARBA" id="ARBA00023237"/>
    </source>
</evidence>
<dbReference type="Gene3D" id="2.40.160.10">
    <property type="entry name" value="Porin"/>
    <property type="match status" value="1"/>
</dbReference>
<dbReference type="PRINTS" id="PR00182">
    <property type="entry name" value="ECOLNEIPORIN"/>
</dbReference>
<sequence>MKTTLLNTTLRRSAALVSFAALLAGASTAHAQSSVSLYGILSTGVAWVSNVGGHSAVQMIPGTMQNNRWGLRGVEDLGGGLNAIFVLENGFDSTNGKFQQGGRMFGRQAYVGLSGRSWGTVTLGRQYDIPFDYLDRFEAPVAALGFATHIGDNDNVFGSYRYNNSIKYQSPTVNGLRGSVMYAMSNAPGQWGLNRSVSAGAAYENGPLKLAVAGLNTNYPGPTLNPGGAVTDDYVGAPFLLFHTSPINKNVGVRRQREFGGAAQYNFGPVRVNGMITDVRYDYLDNTSLHLDNFDVNASYSVTPYIALGAAYVYTKGQYGGGISTAPHWNMGQLSLNYLFSKRTNVYVFANYQHATNATADTYLLAPSSGANQTVVVAGIRHLF</sequence>
<keyword evidence="5" id="KW-0812">Transmembrane</keyword>
<comment type="subunit">
    <text evidence="2">Homotrimer.</text>
</comment>
<evidence type="ECO:0000256" key="3">
    <source>
        <dbReference type="ARBA" id="ARBA00022448"/>
    </source>
</evidence>
<accession>A0A1N7SUB5</accession>
<evidence type="ECO:0000256" key="2">
    <source>
        <dbReference type="ARBA" id="ARBA00011233"/>
    </source>
</evidence>
<keyword evidence="6 11" id="KW-0732">Signal</keyword>
<dbReference type="GO" id="GO:0034220">
    <property type="term" value="P:monoatomic ion transmembrane transport"/>
    <property type="evidence" value="ECO:0007669"/>
    <property type="project" value="InterPro"/>
</dbReference>
<evidence type="ECO:0000313" key="14">
    <source>
        <dbReference type="Proteomes" id="UP000195569"/>
    </source>
</evidence>
<dbReference type="Pfam" id="PF13609">
    <property type="entry name" value="Porin_4"/>
    <property type="match status" value="1"/>
</dbReference>
<keyword evidence="8" id="KW-0626">Porin</keyword>
<keyword evidence="7" id="KW-0406">Ion transport</keyword>
<dbReference type="PRINTS" id="PR00184">
    <property type="entry name" value="NEISSPPORIN"/>
</dbReference>